<gene>
    <name evidence="2" type="ORF">BpHYR1_031026</name>
</gene>
<keyword evidence="1" id="KW-0732">Signal</keyword>
<feature type="signal peptide" evidence="1">
    <location>
        <begin position="1"/>
        <end position="16"/>
    </location>
</feature>
<feature type="chain" id="PRO_5018274594" evidence="1">
    <location>
        <begin position="17"/>
        <end position="131"/>
    </location>
</feature>
<dbReference type="AlphaFoldDB" id="A0A3M7PJX4"/>
<evidence type="ECO:0000313" key="2">
    <source>
        <dbReference type="EMBL" id="RMZ99000.1"/>
    </source>
</evidence>
<evidence type="ECO:0000313" key="3">
    <source>
        <dbReference type="Proteomes" id="UP000276133"/>
    </source>
</evidence>
<organism evidence="2 3">
    <name type="scientific">Brachionus plicatilis</name>
    <name type="common">Marine rotifer</name>
    <name type="synonym">Brachionus muelleri</name>
    <dbReference type="NCBI Taxonomy" id="10195"/>
    <lineage>
        <taxon>Eukaryota</taxon>
        <taxon>Metazoa</taxon>
        <taxon>Spiralia</taxon>
        <taxon>Gnathifera</taxon>
        <taxon>Rotifera</taxon>
        <taxon>Eurotatoria</taxon>
        <taxon>Monogononta</taxon>
        <taxon>Pseudotrocha</taxon>
        <taxon>Ploima</taxon>
        <taxon>Brachionidae</taxon>
        <taxon>Brachionus</taxon>
    </lineage>
</organism>
<accession>A0A3M7PJX4</accession>
<comment type="caution">
    <text evidence="2">The sequence shown here is derived from an EMBL/GenBank/DDBJ whole genome shotgun (WGS) entry which is preliminary data.</text>
</comment>
<dbReference type="Proteomes" id="UP000276133">
    <property type="component" value="Unassembled WGS sequence"/>
</dbReference>
<evidence type="ECO:0000256" key="1">
    <source>
        <dbReference type="SAM" id="SignalP"/>
    </source>
</evidence>
<keyword evidence="3" id="KW-1185">Reference proteome</keyword>
<dbReference type="EMBL" id="REGN01010453">
    <property type="protein sequence ID" value="RMZ99000.1"/>
    <property type="molecule type" value="Genomic_DNA"/>
</dbReference>
<proteinExistence type="predicted"/>
<name>A0A3M7PJX4_BRAPC</name>
<protein>
    <submittedName>
        <fullName evidence="2">Uncharacterized protein</fullName>
    </submittedName>
</protein>
<reference evidence="2 3" key="1">
    <citation type="journal article" date="2018" name="Sci. Rep.">
        <title>Genomic signatures of local adaptation to the degree of environmental predictability in rotifers.</title>
        <authorList>
            <person name="Franch-Gras L."/>
            <person name="Hahn C."/>
            <person name="Garcia-Roger E.M."/>
            <person name="Carmona M.J."/>
            <person name="Serra M."/>
            <person name="Gomez A."/>
        </authorList>
    </citation>
    <scope>NUCLEOTIDE SEQUENCE [LARGE SCALE GENOMIC DNA]</scope>
    <source>
        <strain evidence="2">HYR1</strain>
    </source>
</reference>
<sequence length="131" mass="15454">MIVVFLLAILIKFSYKKVCQVSIFFTNKPKYLLVAKIIKAYFGTIVNYNHKNKPYRFSIEIVPPFLSYKINKKCDKYEFTSILTKLGIGFTMHINSTSKKIFILYIGFKNLINKKIDSIMPQQKKRRKKTK</sequence>